<name>R4KPA9_9FIRM</name>
<sequence length="88" mass="9754">MAQLELEVQSVKGYCSAGCQVGQKFIFNDPVITPQDNAPLCLYALSAMFPYLTAACRETPADDWINQVKVLQCPDNENTVVFSIKRVP</sequence>
<dbReference type="Proteomes" id="UP000013520">
    <property type="component" value="Chromosome"/>
</dbReference>
<dbReference type="RefSeq" id="WP_006521564.1">
    <property type="nucleotide sequence ID" value="NC_021184.1"/>
</dbReference>
<accession>R4KPA9</accession>
<reference evidence="1 2" key="1">
    <citation type="submission" date="2012-01" db="EMBL/GenBank/DDBJ databases">
        <title>Complete sequence of Desulfotomaculum gibsoniae DSM 7213.</title>
        <authorList>
            <consortium name="US DOE Joint Genome Institute"/>
            <person name="Lucas S."/>
            <person name="Han J."/>
            <person name="Lapidus A."/>
            <person name="Cheng J.-F."/>
            <person name="Goodwin L."/>
            <person name="Pitluck S."/>
            <person name="Peters L."/>
            <person name="Ovchinnikova G."/>
            <person name="Teshima H."/>
            <person name="Detter J.C."/>
            <person name="Han C."/>
            <person name="Tapia R."/>
            <person name="Land M."/>
            <person name="Hauser L."/>
            <person name="Kyrpides N."/>
            <person name="Ivanova N."/>
            <person name="Pagani I."/>
            <person name="Parshina S."/>
            <person name="Plugge C."/>
            <person name="Muyzer G."/>
            <person name="Kuever J."/>
            <person name="Ivanova A."/>
            <person name="Nazina T."/>
            <person name="Klenk H.-P."/>
            <person name="Brambilla E."/>
            <person name="Spring S."/>
            <person name="Stams A.F."/>
            <person name="Woyke T."/>
        </authorList>
    </citation>
    <scope>NUCLEOTIDE SEQUENCE [LARGE SCALE GENOMIC DNA]</scope>
    <source>
        <strain evidence="1 2">DSM 7213</strain>
    </source>
</reference>
<dbReference type="HOGENOM" id="CLU_2272839_0_0_9"/>
<protein>
    <submittedName>
        <fullName evidence="1">TIGR04076 family protein</fullName>
    </submittedName>
</protein>
<proteinExistence type="predicted"/>
<dbReference type="InterPro" id="IPR023811">
    <property type="entry name" value="CHP04076"/>
</dbReference>
<gene>
    <name evidence="1" type="ORF">Desgi_4142</name>
</gene>
<dbReference type="OrthoDB" id="2084250at2"/>
<dbReference type="AlphaFoldDB" id="R4KPA9"/>
<evidence type="ECO:0000313" key="2">
    <source>
        <dbReference type="Proteomes" id="UP000013520"/>
    </source>
</evidence>
<dbReference type="NCBIfam" id="TIGR04076">
    <property type="entry name" value="TIGR04076 family protein"/>
    <property type="match status" value="1"/>
</dbReference>
<keyword evidence="2" id="KW-1185">Reference proteome</keyword>
<dbReference type="EMBL" id="CP003273">
    <property type="protein sequence ID" value="AGL03397.1"/>
    <property type="molecule type" value="Genomic_DNA"/>
</dbReference>
<evidence type="ECO:0000313" key="1">
    <source>
        <dbReference type="EMBL" id="AGL03397.1"/>
    </source>
</evidence>
<dbReference type="KEGG" id="dgi:Desgi_4142"/>
<organism evidence="1 2">
    <name type="scientific">Desulfoscipio gibsoniae DSM 7213</name>
    <dbReference type="NCBI Taxonomy" id="767817"/>
    <lineage>
        <taxon>Bacteria</taxon>
        <taxon>Bacillati</taxon>
        <taxon>Bacillota</taxon>
        <taxon>Clostridia</taxon>
        <taxon>Eubacteriales</taxon>
        <taxon>Desulfallaceae</taxon>
        <taxon>Desulfoscipio</taxon>
    </lineage>
</organism>
<dbReference type="eggNOG" id="ENOG50334JD">
    <property type="taxonomic scope" value="Bacteria"/>
</dbReference>